<evidence type="ECO:0000313" key="1">
    <source>
        <dbReference type="EMBL" id="MFJ1270129.1"/>
    </source>
</evidence>
<evidence type="ECO:0008006" key="3">
    <source>
        <dbReference type="Google" id="ProtNLM"/>
    </source>
</evidence>
<accession>A0ABW8DBQ0</accession>
<dbReference type="RefSeq" id="WP_400188916.1">
    <property type="nucleotide sequence ID" value="NZ_JBGORX010000013.1"/>
</dbReference>
<name>A0ABW8DBQ0_9GAMM</name>
<keyword evidence="2" id="KW-1185">Reference proteome</keyword>
<proteinExistence type="predicted"/>
<comment type="caution">
    <text evidence="1">The sequence shown here is derived from an EMBL/GenBank/DDBJ whole genome shotgun (WGS) entry which is preliminary data.</text>
</comment>
<reference evidence="1 2" key="1">
    <citation type="submission" date="2024-08" db="EMBL/GenBank/DDBJ databases">
        <title>Draft Genome Sequence of Legionella lytica strain DSB2004, Isolated From a Fire Sprinkler System.</title>
        <authorList>
            <person name="Everhart A.D."/>
            <person name="Kidane D.T."/>
            <person name="Farone A.L."/>
            <person name="Farone M.B."/>
        </authorList>
    </citation>
    <scope>NUCLEOTIDE SEQUENCE [LARGE SCALE GENOMIC DNA]</scope>
    <source>
        <strain evidence="1 2">DSB2004</strain>
    </source>
</reference>
<gene>
    <name evidence="1" type="ORF">ACD661_16345</name>
</gene>
<organism evidence="1 2">
    <name type="scientific">Legionella lytica</name>
    <dbReference type="NCBI Taxonomy" id="96232"/>
    <lineage>
        <taxon>Bacteria</taxon>
        <taxon>Pseudomonadati</taxon>
        <taxon>Pseudomonadota</taxon>
        <taxon>Gammaproteobacteria</taxon>
        <taxon>Legionellales</taxon>
        <taxon>Legionellaceae</taxon>
        <taxon>Legionella</taxon>
    </lineage>
</organism>
<dbReference type="Proteomes" id="UP001615550">
    <property type="component" value="Unassembled WGS sequence"/>
</dbReference>
<sequence length="72" mass="8485">MKNATKTRDKVNVISYADDFVITRASREILEHQVKPAVIAFLGFKIRKYDNNKLLIKPSKRMFMHFLMTLEL</sequence>
<dbReference type="EMBL" id="JBGORX010000013">
    <property type="protein sequence ID" value="MFJ1270129.1"/>
    <property type="molecule type" value="Genomic_DNA"/>
</dbReference>
<evidence type="ECO:0000313" key="2">
    <source>
        <dbReference type="Proteomes" id="UP001615550"/>
    </source>
</evidence>
<protein>
    <recommendedName>
        <fullName evidence="3">Reverse transcriptase (RNA-dependent DNA polymerase)</fullName>
    </recommendedName>
</protein>